<name>A0A1W1XFT2_9BACT</name>
<gene>
    <name evidence="1" type="ORF">SAMN02746041_01550</name>
</gene>
<dbReference type="EMBL" id="FWXF01000007">
    <property type="protein sequence ID" value="SMC22790.1"/>
    <property type="molecule type" value="Genomic_DNA"/>
</dbReference>
<accession>A0A1W1XFT2</accession>
<dbReference type="STRING" id="1121390.SAMN02746041_01550"/>
<dbReference type="Proteomes" id="UP000192783">
    <property type="component" value="Unassembled WGS sequence"/>
</dbReference>
<sequence length="317" mass="36565">MISLAFSTHRTEVLPAVEELMATHQMVVLEEPPHPSFQAMLDGRMDVQEYLEETEYEFPVFAQASCRLYRRLYEAGIEIVQVEPYLEALVALHEFFAEGGDSSALAPESLEARVHKVERRAFGTLLNYYRRSMDGDFPSVVQAVKDFARADAVRIKLRDAMRARAVARLARRTGRLYVEAGYIHWALYTDLRKEVEDPSRVRALWPLEALARRLVGKKQVLGPGDLLTLCYVFHPRWEGAKADELAAKSLIYVKLLEKKEMAPGRIRAPHLWDEARAWRAVRPLGYEECRLLWPEVRRASTAQAWKAVRRFLERRKG</sequence>
<organism evidence="1 2">
    <name type="scientific">Desulfacinum hydrothermale DSM 13146</name>
    <dbReference type="NCBI Taxonomy" id="1121390"/>
    <lineage>
        <taxon>Bacteria</taxon>
        <taxon>Pseudomonadati</taxon>
        <taxon>Thermodesulfobacteriota</taxon>
        <taxon>Syntrophobacteria</taxon>
        <taxon>Syntrophobacterales</taxon>
        <taxon>Syntrophobacteraceae</taxon>
        <taxon>Desulfacinum</taxon>
    </lineage>
</organism>
<keyword evidence="2" id="KW-1185">Reference proteome</keyword>
<reference evidence="1 2" key="1">
    <citation type="submission" date="2017-04" db="EMBL/GenBank/DDBJ databases">
        <authorList>
            <person name="Afonso C.L."/>
            <person name="Miller P.J."/>
            <person name="Scott M.A."/>
            <person name="Spackman E."/>
            <person name="Goraichik I."/>
            <person name="Dimitrov K.M."/>
            <person name="Suarez D.L."/>
            <person name="Swayne D.E."/>
        </authorList>
    </citation>
    <scope>NUCLEOTIDE SEQUENCE [LARGE SCALE GENOMIC DNA]</scope>
    <source>
        <strain evidence="1 2">DSM 13146</strain>
    </source>
</reference>
<evidence type="ECO:0000313" key="1">
    <source>
        <dbReference type="EMBL" id="SMC22790.1"/>
    </source>
</evidence>
<protein>
    <submittedName>
        <fullName evidence="1">Uncharacterized protein</fullName>
    </submittedName>
</protein>
<evidence type="ECO:0000313" key="2">
    <source>
        <dbReference type="Proteomes" id="UP000192783"/>
    </source>
</evidence>
<dbReference type="AlphaFoldDB" id="A0A1W1XFT2"/>
<proteinExistence type="predicted"/>
<dbReference type="OrthoDB" id="5501943at2"/>